<reference evidence="1 2" key="1">
    <citation type="submission" date="2015-01" db="EMBL/GenBank/DDBJ databases">
        <title>Evolution of Trichinella species and genotypes.</title>
        <authorList>
            <person name="Korhonen P.K."/>
            <person name="Edoardo P."/>
            <person name="Giuseppe L.R."/>
            <person name="Gasser R.B."/>
        </authorList>
    </citation>
    <scope>NUCLEOTIDE SEQUENCE [LARGE SCALE GENOMIC DNA]</scope>
    <source>
        <strain evidence="1">ISS1029</strain>
    </source>
</reference>
<accession>A0A0V1GCB2</accession>
<organism evidence="1 2">
    <name type="scientific">Trichinella zimbabwensis</name>
    <dbReference type="NCBI Taxonomy" id="268475"/>
    <lineage>
        <taxon>Eukaryota</taxon>
        <taxon>Metazoa</taxon>
        <taxon>Ecdysozoa</taxon>
        <taxon>Nematoda</taxon>
        <taxon>Enoplea</taxon>
        <taxon>Dorylaimia</taxon>
        <taxon>Trichinellida</taxon>
        <taxon>Trichinellidae</taxon>
        <taxon>Trichinella</taxon>
    </lineage>
</organism>
<name>A0A0V1GCB2_9BILA</name>
<sequence>MENSKKQEKDKVEFFGRKGLLSEQKTAELRNSTRSYEKCRSFSWEYGTVPYKK</sequence>
<proteinExistence type="predicted"/>
<gene>
    <name evidence="1" type="ORF">T11_9279</name>
</gene>
<dbReference type="Proteomes" id="UP000055024">
    <property type="component" value="Unassembled WGS sequence"/>
</dbReference>
<dbReference type="AlphaFoldDB" id="A0A0V1GCB2"/>
<evidence type="ECO:0000313" key="1">
    <source>
        <dbReference type="EMBL" id="KRY95892.1"/>
    </source>
</evidence>
<evidence type="ECO:0000313" key="2">
    <source>
        <dbReference type="Proteomes" id="UP000055024"/>
    </source>
</evidence>
<dbReference type="EMBL" id="JYDP01003328">
    <property type="protein sequence ID" value="KRY95892.1"/>
    <property type="molecule type" value="Genomic_DNA"/>
</dbReference>
<keyword evidence="2" id="KW-1185">Reference proteome</keyword>
<protein>
    <submittedName>
        <fullName evidence="1">Uncharacterized protein</fullName>
    </submittedName>
</protein>
<comment type="caution">
    <text evidence="1">The sequence shown here is derived from an EMBL/GenBank/DDBJ whole genome shotgun (WGS) entry which is preliminary data.</text>
</comment>